<dbReference type="Pfam" id="PF07687">
    <property type="entry name" value="M20_dimer"/>
    <property type="match status" value="1"/>
</dbReference>
<keyword evidence="4" id="KW-0862">Zinc</keyword>
<evidence type="ECO:0000256" key="3">
    <source>
        <dbReference type="ARBA" id="ARBA00022801"/>
    </source>
</evidence>
<evidence type="ECO:0000256" key="1">
    <source>
        <dbReference type="ARBA" id="ARBA00001947"/>
    </source>
</evidence>
<dbReference type="PANTHER" id="PTHR43808">
    <property type="entry name" value="ACETYLORNITHINE DEACETYLASE"/>
    <property type="match status" value="1"/>
</dbReference>
<evidence type="ECO:0000256" key="2">
    <source>
        <dbReference type="ARBA" id="ARBA00022723"/>
    </source>
</evidence>
<gene>
    <name evidence="8" type="ORF">R0135_05845</name>
</gene>
<dbReference type="PROSITE" id="PS00758">
    <property type="entry name" value="ARGE_DAPE_CPG2_1"/>
    <property type="match status" value="1"/>
</dbReference>
<name>A0ABZ0I580_9GAMM</name>
<evidence type="ECO:0000256" key="4">
    <source>
        <dbReference type="ARBA" id="ARBA00022833"/>
    </source>
</evidence>
<dbReference type="InterPro" id="IPR002933">
    <property type="entry name" value="Peptidase_M20"/>
</dbReference>
<keyword evidence="3" id="KW-0378">Hydrolase</keyword>
<accession>A0ABZ0I580</accession>
<feature type="domain" description="Peptidase M20 dimerisation" evidence="7">
    <location>
        <begin position="213"/>
        <end position="331"/>
    </location>
</feature>
<keyword evidence="6" id="KW-0732">Signal</keyword>
<sequence length="432" mass="46651">MKSWIFSGAVALLMVARASAAELQPTEQRISQWVDENTEAAIELLAETVNIGSGTMNLKGVREVGRVMQRELDGLGLDTQWIEMPQEMNRAGHLFGRKDGSGKKLLLIGHLDTVFESDDNFQAFQREGDIAKGPGIADMKSGNVVIVYALKALQEIGALEDIPIVVAYTGDEEKSGRPLSISRKDLIEAGQWADISLGFESASYADGSDWATIARRSASSWTLEVTGKQAHSSGIFSDEVGAGAIHEAARILHSFYAEVRGEYGLTFNAGTIQGGTTVDYDPQQNRGETFGKTNVVPRKVVVHGGIRTITEEQLARTQERMRAIVANSLPQTFAEISFVESYPPMAPTDGNRRLAKELSSINEALGRGPMPVWDPLKRGAADVSFVAPYTDALAGLGAIGEGGHTPNESLELSSMAVAIKRAAILIYRLSRS</sequence>
<feature type="signal peptide" evidence="6">
    <location>
        <begin position="1"/>
        <end position="20"/>
    </location>
</feature>
<reference evidence="8 9" key="1">
    <citation type="submission" date="2023-10" db="EMBL/GenBank/DDBJ databases">
        <title>Two novel species belonging to the OM43/NOR5 clade.</title>
        <authorList>
            <person name="Park M."/>
        </authorList>
    </citation>
    <scope>NUCLEOTIDE SEQUENCE [LARGE SCALE GENOMIC DNA]</scope>
    <source>
        <strain evidence="8 9">IMCC43200</strain>
    </source>
</reference>
<dbReference type="InterPro" id="IPR050072">
    <property type="entry name" value="Peptidase_M20A"/>
</dbReference>
<dbReference type="Proteomes" id="UP001626537">
    <property type="component" value="Chromosome"/>
</dbReference>
<dbReference type="Gene3D" id="3.40.630.10">
    <property type="entry name" value="Zn peptidases"/>
    <property type="match status" value="1"/>
</dbReference>
<feature type="chain" id="PRO_5045820026" evidence="6">
    <location>
        <begin position="21"/>
        <end position="432"/>
    </location>
</feature>
<dbReference type="Gene3D" id="3.30.70.360">
    <property type="match status" value="1"/>
</dbReference>
<protein>
    <submittedName>
        <fullName evidence="8">M20/M25/M40 family metallo-hydrolase</fullName>
    </submittedName>
</protein>
<dbReference type="SUPFAM" id="SSF55031">
    <property type="entry name" value="Bacterial exopeptidase dimerisation domain"/>
    <property type="match status" value="1"/>
</dbReference>
<evidence type="ECO:0000313" key="9">
    <source>
        <dbReference type="Proteomes" id="UP001626537"/>
    </source>
</evidence>
<keyword evidence="2" id="KW-0479">Metal-binding</keyword>
<comment type="cofactor">
    <cofactor evidence="1">
        <name>Zn(2+)</name>
        <dbReference type="ChEBI" id="CHEBI:29105"/>
    </cofactor>
</comment>
<evidence type="ECO:0000256" key="6">
    <source>
        <dbReference type="SAM" id="SignalP"/>
    </source>
</evidence>
<dbReference type="InterPro" id="IPR036264">
    <property type="entry name" value="Bact_exopeptidase_dim_dom"/>
</dbReference>
<evidence type="ECO:0000259" key="7">
    <source>
        <dbReference type="Pfam" id="PF07687"/>
    </source>
</evidence>
<dbReference type="SUPFAM" id="SSF53187">
    <property type="entry name" value="Zn-dependent exopeptidases"/>
    <property type="match status" value="1"/>
</dbReference>
<dbReference type="Pfam" id="PF01546">
    <property type="entry name" value="Peptidase_M20"/>
    <property type="match status" value="1"/>
</dbReference>
<dbReference type="EMBL" id="CP136864">
    <property type="protein sequence ID" value="WOJ94687.1"/>
    <property type="molecule type" value="Genomic_DNA"/>
</dbReference>
<dbReference type="PANTHER" id="PTHR43808:SF32">
    <property type="entry name" value="ARGE_DAPE-RELATED DEACYLASE"/>
    <property type="match status" value="1"/>
</dbReference>
<dbReference type="InterPro" id="IPR001261">
    <property type="entry name" value="ArgE/DapE_CS"/>
</dbReference>
<proteinExistence type="predicted"/>
<keyword evidence="9" id="KW-1185">Reference proteome</keyword>
<evidence type="ECO:0000313" key="8">
    <source>
        <dbReference type="EMBL" id="WOJ94687.1"/>
    </source>
</evidence>
<evidence type="ECO:0000256" key="5">
    <source>
        <dbReference type="ARBA" id="ARBA00023285"/>
    </source>
</evidence>
<keyword evidence="5" id="KW-0170">Cobalt</keyword>
<dbReference type="InterPro" id="IPR011650">
    <property type="entry name" value="Peptidase_M20_dimer"/>
</dbReference>
<organism evidence="8 9">
    <name type="scientific">Congregibacter variabilis</name>
    <dbReference type="NCBI Taxonomy" id="3081200"/>
    <lineage>
        <taxon>Bacteria</taxon>
        <taxon>Pseudomonadati</taxon>
        <taxon>Pseudomonadota</taxon>
        <taxon>Gammaproteobacteria</taxon>
        <taxon>Cellvibrionales</taxon>
        <taxon>Halieaceae</taxon>
        <taxon>Congregibacter</taxon>
    </lineage>
</organism>
<dbReference type="RefSeq" id="WP_407349324.1">
    <property type="nucleotide sequence ID" value="NZ_CP136864.1"/>
</dbReference>